<organism evidence="2 3">
    <name type="scientific">Saccharopolyspora terrae</name>
    <dbReference type="NCBI Taxonomy" id="2530384"/>
    <lineage>
        <taxon>Bacteria</taxon>
        <taxon>Bacillati</taxon>
        <taxon>Actinomycetota</taxon>
        <taxon>Actinomycetes</taxon>
        <taxon>Pseudonocardiales</taxon>
        <taxon>Pseudonocardiaceae</taxon>
        <taxon>Saccharopolyspora</taxon>
    </lineage>
</organism>
<dbReference type="InterPro" id="IPR002048">
    <property type="entry name" value="EF_hand_dom"/>
</dbReference>
<comment type="caution">
    <text evidence="2">The sequence shown here is derived from an EMBL/GenBank/DDBJ whole genome shotgun (WGS) entry which is preliminary data.</text>
</comment>
<dbReference type="Proteomes" id="UP000295674">
    <property type="component" value="Unassembled WGS sequence"/>
</dbReference>
<dbReference type="InterPro" id="IPR018247">
    <property type="entry name" value="EF_Hand_1_Ca_BS"/>
</dbReference>
<dbReference type="SUPFAM" id="SSF47473">
    <property type="entry name" value="EF-hand"/>
    <property type="match status" value="1"/>
</dbReference>
<feature type="domain" description="EF-hand" evidence="1">
    <location>
        <begin position="113"/>
        <end position="135"/>
    </location>
</feature>
<dbReference type="PROSITE" id="PS50222">
    <property type="entry name" value="EF_HAND_2"/>
    <property type="match status" value="1"/>
</dbReference>
<dbReference type="CDD" id="cd00051">
    <property type="entry name" value="EFh"/>
    <property type="match status" value="1"/>
</dbReference>
<name>A0A4R4W6U5_9PSEU</name>
<dbReference type="RefSeq" id="WP_132672771.1">
    <property type="nucleotide sequence ID" value="NZ_SMKS01000005.1"/>
</dbReference>
<dbReference type="EMBL" id="SMKS01000005">
    <property type="protein sequence ID" value="TDD08900.1"/>
    <property type="molecule type" value="Genomic_DNA"/>
</dbReference>
<dbReference type="OrthoDB" id="7356823at2"/>
<gene>
    <name evidence="2" type="ORF">E1181_05325</name>
</gene>
<evidence type="ECO:0000313" key="2">
    <source>
        <dbReference type="EMBL" id="TDD08900.1"/>
    </source>
</evidence>
<evidence type="ECO:0000259" key="1">
    <source>
        <dbReference type="PROSITE" id="PS50222"/>
    </source>
</evidence>
<dbReference type="PROSITE" id="PS00018">
    <property type="entry name" value="EF_HAND_1"/>
    <property type="match status" value="1"/>
</dbReference>
<reference evidence="2 3" key="1">
    <citation type="submission" date="2019-03" db="EMBL/GenBank/DDBJ databases">
        <title>Draft genome sequences of novel Actinobacteria.</title>
        <authorList>
            <person name="Sahin N."/>
            <person name="Ay H."/>
            <person name="Saygin H."/>
        </authorList>
    </citation>
    <scope>NUCLEOTIDE SEQUENCE [LARGE SCALE GENOMIC DNA]</scope>
    <source>
        <strain evidence="2 3">16K309</strain>
    </source>
</reference>
<sequence>MDRCVAQSRIKTRFARWDLAGNGELTRQDVEREAERIAGAFGLDPADPAASRLRASLGALFDLCADQAGVSRDGTITEAQFSTLSEDLIFEQGEAAFNRALRPVIGGVVGVCDRDGDGRVDRTEFTRWLVILGLDEERAGEAFERIDVGGRGTLCLDELLSAIREYHYGRLDVELIAG</sequence>
<evidence type="ECO:0000313" key="3">
    <source>
        <dbReference type="Proteomes" id="UP000295674"/>
    </source>
</evidence>
<protein>
    <submittedName>
        <fullName evidence="2">EF-hand domain-containing protein</fullName>
    </submittedName>
</protein>
<proteinExistence type="predicted"/>
<accession>A0A4R4W6U5</accession>
<dbReference type="GO" id="GO:0005509">
    <property type="term" value="F:calcium ion binding"/>
    <property type="evidence" value="ECO:0007669"/>
    <property type="project" value="InterPro"/>
</dbReference>
<dbReference type="AlphaFoldDB" id="A0A4R4W6U5"/>
<keyword evidence="3" id="KW-1185">Reference proteome</keyword>
<dbReference type="Gene3D" id="1.10.238.10">
    <property type="entry name" value="EF-hand"/>
    <property type="match status" value="1"/>
</dbReference>
<dbReference type="InterPro" id="IPR011992">
    <property type="entry name" value="EF-hand-dom_pair"/>
</dbReference>